<proteinExistence type="predicted"/>
<accession>A0A1X2IYR8</accession>
<dbReference type="STRING" id="90262.A0A1X2IYR8"/>
<feature type="signal peptide" evidence="1">
    <location>
        <begin position="1"/>
        <end position="23"/>
    </location>
</feature>
<name>A0A1X2IYR8_9FUNG</name>
<dbReference type="EMBL" id="MCGE01000002">
    <property type="protein sequence ID" value="ORZ24447.1"/>
    <property type="molecule type" value="Genomic_DNA"/>
</dbReference>
<feature type="chain" id="PRO_5013118042" evidence="1">
    <location>
        <begin position="24"/>
        <end position="207"/>
    </location>
</feature>
<keyword evidence="3" id="KW-1185">Reference proteome</keyword>
<organism evidence="2 3">
    <name type="scientific">Absidia repens</name>
    <dbReference type="NCBI Taxonomy" id="90262"/>
    <lineage>
        <taxon>Eukaryota</taxon>
        <taxon>Fungi</taxon>
        <taxon>Fungi incertae sedis</taxon>
        <taxon>Mucoromycota</taxon>
        <taxon>Mucoromycotina</taxon>
        <taxon>Mucoromycetes</taxon>
        <taxon>Mucorales</taxon>
        <taxon>Cunninghamellaceae</taxon>
        <taxon>Absidia</taxon>
    </lineage>
</organism>
<gene>
    <name evidence="2" type="ORF">BCR42DRAFT_387263</name>
</gene>
<evidence type="ECO:0000313" key="3">
    <source>
        <dbReference type="Proteomes" id="UP000193560"/>
    </source>
</evidence>
<keyword evidence="1" id="KW-0732">Signal</keyword>
<evidence type="ECO:0000313" key="2">
    <source>
        <dbReference type="EMBL" id="ORZ24447.1"/>
    </source>
</evidence>
<reference evidence="2 3" key="1">
    <citation type="submission" date="2016-07" db="EMBL/GenBank/DDBJ databases">
        <title>Pervasive Adenine N6-methylation of Active Genes in Fungi.</title>
        <authorList>
            <consortium name="DOE Joint Genome Institute"/>
            <person name="Mondo S.J."/>
            <person name="Dannebaum R.O."/>
            <person name="Kuo R.C."/>
            <person name="Labutti K."/>
            <person name="Haridas S."/>
            <person name="Kuo A."/>
            <person name="Salamov A."/>
            <person name="Ahrendt S.R."/>
            <person name="Lipzen A."/>
            <person name="Sullivan W."/>
            <person name="Andreopoulos W.B."/>
            <person name="Clum A."/>
            <person name="Lindquist E."/>
            <person name="Daum C."/>
            <person name="Ramamoorthy G.K."/>
            <person name="Gryganskyi A."/>
            <person name="Culley D."/>
            <person name="Magnuson J.K."/>
            <person name="James T.Y."/>
            <person name="O'Malley M.A."/>
            <person name="Stajich J.E."/>
            <person name="Spatafora J.W."/>
            <person name="Visel A."/>
            <person name="Grigoriev I.V."/>
        </authorList>
    </citation>
    <scope>NUCLEOTIDE SEQUENCE [LARGE SCALE GENOMIC DNA]</scope>
    <source>
        <strain evidence="2 3">NRRL 1336</strain>
    </source>
</reference>
<sequence>MISLSFTVLLSLFLILDYRKAAAKDTPANYTRIESIQIFTETPIIPSIHNSRDSGMNAVSSGILILTGCVDIYVQIRKNERCRADKHVGVWTSDGNRGISSGHNMNSHDAVTMGSSVPSSILAAMLVLNWIANGHFHDVGSDKASMEMVDRRKSIRFTRLYNFIPMVCCMGTGTTDGVVRIWGCQIHVSVVADILLVMLDKIHSTRE</sequence>
<dbReference type="Proteomes" id="UP000193560">
    <property type="component" value="Unassembled WGS sequence"/>
</dbReference>
<dbReference type="AlphaFoldDB" id="A0A1X2IYR8"/>
<evidence type="ECO:0000256" key="1">
    <source>
        <dbReference type="SAM" id="SignalP"/>
    </source>
</evidence>
<comment type="caution">
    <text evidence="2">The sequence shown here is derived from an EMBL/GenBank/DDBJ whole genome shotgun (WGS) entry which is preliminary data.</text>
</comment>
<protein>
    <submittedName>
        <fullName evidence="2">Uncharacterized protein</fullName>
    </submittedName>
</protein>